<organism evidence="2 3">
    <name type="scientific">Kangiella japonica</name>
    <dbReference type="NCBI Taxonomy" id="647384"/>
    <lineage>
        <taxon>Bacteria</taxon>
        <taxon>Pseudomonadati</taxon>
        <taxon>Pseudomonadota</taxon>
        <taxon>Gammaproteobacteria</taxon>
        <taxon>Kangiellales</taxon>
        <taxon>Kangiellaceae</taxon>
        <taxon>Kangiella</taxon>
    </lineage>
</organism>
<name>A0ABN0T346_9GAMM</name>
<accession>A0ABN0T346</accession>
<proteinExistence type="predicted"/>
<protein>
    <submittedName>
        <fullName evidence="2">Uncharacterized protein</fullName>
    </submittedName>
</protein>
<dbReference type="RefSeq" id="WP_343989301.1">
    <property type="nucleotide sequence ID" value="NZ_BAAAFM010000003.1"/>
</dbReference>
<comment type="caution">
    <text evidence="2">The sequence shown here is derived from an EMBL/GenBank/DDBJ whole genome shotgun (WGS) entry which is preliminary data.</text>
</comment>
<evidence type="ECO:0000256" key="1">
    <source>
        <dbReference type="SAM" id="Phobius"/>
    </source>
</evidence>
<dbReference type="EMBL" id="BAAAFM010000003">
    <property type="protein sequence ID" value="GAA0210703.1"/>
    <property type="molecule type" value="Genomic_DNA"/>
</dbReference>
<keyword evidence="3" id="KW-1185">Reference proteome</keyword>
<dbReference type="Proteomes" id="UP001501221">
    <property type="component" value="Unassembled WGS sequence"/>
</dbReference>
<gene>
    <name evidence="2" type="ORF">GCM10009123_17600</name>
</gene>
<keyword evidence="1" id="KW-0812">Transmembrane</keyword>
<keyword evidence="1" id="KW-0472">Membrane</keyword>
<reference evidence="2 3" key="1">
    <citation type="journal article" date="2019" name="Int. J. Syst. Evol. Microbiol.">
        <title>The Global Catalogue of Microorganisms (GCM) 10K type strain sequencing project: providing services to taxonomists for standard genome sequencing and annotation.</title>
        <authorList>
            <consortium name="The Broad Institute Genomics Platform"/>
            <consortium name="The Broad Institute Genome Sequencing Center for Infectious Disease"/>
            <person name="Wu L."/>
            <person name="Ma J."/>
        </authorList>
    </citation>
    <scope>NUCLEOTIDE SEQUENCE [LARGE SCALE GENOMIC DNA]</scope>
    <source>
        <strain evidence="2 3">JCM 16211</strain>
    </source>
</reference>
<sequence length="116" mass="13168">MATLLVIYSIVLLFPLVYSWVKKPSNTILYLSAVYGHFAILNVLLLLLVNPLFLFENLLVPQVNEHFKTNAVTLLTSAIEIFNQYAFYAVALTIPWLSIIIMKRYSSIFAPQTKTG</sequence>
<feature type="transmembrane region" description="Helical" evidence="1">
    <location>
        <begin position="6"/>
        <end position="21"/>
    </location>
</feature>
<evidence type="ECO:0000313" key="2">
    <source>
        <dbReference type="EMBL" id="GAA0210703.1"/>
    </source>
</evidence>
<feature type="transmembrane region" description="Helical" evidence="1">
    <location>
        <begin position="85"/>
        <end position="102"/>
    </location>
</feature>
<feature type="transmembrane region" description="Helical" evidence="1">
    <location>
        <begin position="28"/>
        <end position="49"/>
    </location>
</feature>
<keyword evidence="1" id="KW-1133">Transmembrane helix</keyword>
<evidence type="ECO:0000313" key="3">
    <source>
        <dbReference type="Proteomes" id="UP001501221"/>
    </source>
</evidence>